<dbReference type="EMBL" id="JAQQLF010000014">
    <property type="protein sequence ID" value="MDC7717967.1"/>
    <property type="molecule type" value="Genomic_DNA"/>
</dbReference>
<dbReference type="PROSITE" id="PS50983">
    <property type="entry name" value="FE_B12_PBP"/>
    <property type="match status" value="1"/>
</dbReference>
<accession>A0ABT5IZI9</accession>
<keyword evidence="4" id="KW-1185">Reference proteome</keyword>
<comment type="caution">
    <text evidence="3">The sequence shown here is derived from an EMBL/GenBank/DDBJ whole genome shotgun (WGS) entry which is preliminary data.</text>
</comment>
<dbReference type="Gene3D" id="3.40.50.1980">
    <property type="entry name" value="Nitrogenase molybdenum iron protein domain"/>
    <property type="match status" value="2"/>
</dbReference>
<evidence type="ECO:0000256" key="1">
    <source>
        <dbReference type="SAM" id="SignalP"/>
    </source>
</evidence>
<reference evidence="3 4" key="1">
    <citation type="submission" date="2023-01" db="EMBL/GenBank/DDBJ databases">
        <title>Novel species of the genus Vogesella isolated from rivers.</title>
        <authorList>
            <person name="Lu H."/>
        </authorList>
    </citation>
    <scope>NUCLEOTIDE SEQUENCE [LARGE SCALE GENOMIC DNA]</scope>
    <source>
        <strain evidence="3 4">DC21W</strain>
    </source>
</reference>
<dbReference type="Pfam" id="PF01497">
    <property type="entry name" value="Peripla_BP_2"/>
    <property type="match status" value="1"/>
</dbReference>
<dbReference type="SUPFAM" id="SSF53807">
    <property type="entry name" value="Helical backbone' metal receptor"/>
    <property type="match status" value="1"/>
</dbReference>
<feature type="signal peptide" evidence="1">
    <location>
        <begin position="1"/>
        <end position="19"/>
    </location>
</feature>
<evidence type="ECO:0000313" key="4">
    <source>
        <dbReference type="Proteomes" id="UP001219956"/>
    </source>
</evidence>
<organism evidence="3 4">
    <name type="scientific">Vogesella aquatica</name>
    <dbReference type="NCBI Taxonomy" id="2984206"/>
    <lineage>
        <taxon>Bacteria</taxon>
        <taxon>Pseudomonadati</taxon>
        <taxon>Pseudomonadota</taxon>
        <taxon>Betaproteobacteria</taxon>
        <taxon>Neisseriales</taxon>
        <taxon>Chromobacteriaceae</taxon>
        <taxon>Vogesella</taxon>
    </lineage>
</organism>
<dbReference type="InterPro" id="IPR050902">
    <property type="entry name" value="ABC_Transporter_SBP"/>
</dbReference>
<dbReference type="PANTHER" id="PTHR30535">
    <property type="entry name" value="VITAMIN B12-BINDING PROTEIN"/>
    <property type="match status" value="1"/>
</dbReference>
<feature type="domain" description="Fe/B12 periplasmic-binding" evidence="2">
    <location>
        <begin position="30"/>
        <end position="271"/>
    </location>
</feature>
<dbReference type="RefSeq" id="WP_272752274.1">
    <property type="nucleotide sequence ID" value="NZ_JAQQLF010000014.1"/>
</dbReference>
<gene>
    <name evidence="3" type="ORF">PQU95_12175</name>
</gene>
<name>A0ABT5IZI9_9NEIS</name>
<protein>
    <submittedName>
        <fullName evidence="3">ABC transporter substrate-binding protein</fullName>
    </submittedName>
</protein>
<proteinExistence type="predicted"/>
<dbReference type="Proteomes" id="UP001219956">
    <property type="component" value="Unassembled WGS sequence"/>
</dbReference>
<keyword evidence="1" id="KW-0732">Signal</keyword>
<evidence type="ECO:0000259" key="2">
    <source>
        <dbReference type="PROSITE" id="PS50983"/>
    </source>
</evidence>
<evidence type="ECO:0000313" key="3">
    <source>
        <dbReference type="EMBL" id="MDC7717967.1"/>
    </source>
</evidence>
<dbReference type="PANTHER" id="PTHR30535:SF4">
    <property type="entry name" value="HEMIN-BINDING PERIPLASMIC PROTEIN HMUT"/>
    <property type="match status" value="1"/>
</dbReference>
<dbReference type="InterPro" id="IPR002491">
    <property type="entry name" value="ABC_transptr_periplasmic_BD"/>
</dbReference>
<feature type="chain" id="PRO_5045604144" evidence="1">
    <location>
        <begin position="20"/>
        <end position="271"/>
    </location>
</feature>
<sequence>MWRKRLPLLLALAMAHALAAAPAQPAAGPRVVALTADVAEIVLALDAQHLLVGRDKLARQPQLARVPEIGSSRALTPQPVLASKPDLVLGSDQAQPPAIYDQLQALGLKVGRIRHSEDPAAFADGIRQVGQALGQAPRAEQLAARWLQALQPQAGKGKRVLFSYDGRLVAGSGTAGDAIIRAAGAVNAAADVQGFLPMTPEAWLRAAPDVVIVAAHNAPVFGSLAALKARPELATSPAVKANRVLAWPAADFLRLGVASPATVQKLRALAS</sequence>